<keyword evidence="1" id="KW-1133">Transmembrane helix</keyword>
<gene>
    <name evidence="2" type="ORF">BamIOP4010DRAFT_0852</name>
</gene>
<comment type="caution">
    <text evidence="2">The sequence shown here is derived from an EMBL/GenBank/DDBJ whole genome shotgun (WGS) entry which is preliminary data.</text>
</comment>
<feature type="transmembrane region" description="Helical" evidence="1">
    <location>
        <begin position="129"/>
        <end position="149"/>
    </location>
</feature>
<accession>B1F9Z3</accession>
<evidence type="ECO:0000256" key="1">
    <source>
        <dbReference type="SAM" id="Phobius"/>
    </source>
</evidence>
<dbReference type="EMBL" id="ABLC01000009">
    <property type="protein sequence ID" value="EDT05690.1"/>
    <property type="molecule type" value="Genomic_DNA"/>
</dbReference>
<proteinExistence type="predicted"/>
<feature type="transmembrane region" description="Helical" evidence="1">
    <location>
        <begin position="32"/>
        <end position="52"/>
    </location>
</feature>
<keyword evidence="1" id="KW-0472">Membrane</keyword>
<protein>
    <recommendedName>
        <fullName evidence="4">Integral membrane protein (Rhomboid family)</fullName>
    </recommendedName>
</protein>
<feature type="transmembrane region" description="Helical" evidence="1">
    <location>
        <begin position="64"/>
        <end position="84"/>
    </location>
</feature>
<reference evidence="2 3" key="1">
    <citation type="submission" date="2008-03" db="EMBL/GenBank/DDBJ databases">
        <title>Sequencing of the draft genome and assembly of Burkholderia ambifaria IOP40-10.</title>
        <authorList>
            <consortium name="US DOE Joint Genome Institute (JGI-PGF)"/>
            <person name="Copeland A."/>
            <person name="Lucas S."/>
            <person name="Lapidus A."/>
            <person name="Glavina del Rio T."/>
            <person name="Dalin E."/>
            <person name="Tice H."/>
            <person name="Bruce D."/>
            <person name="Goodwin L."/>
            <person name="Pitluck S."/>
            <person name="Larimer F."/>
            <person name="Land M.L."/>
            <person name="Hauser L."/>
            <person name="Tiedje J."/>
            <person name="Richardson P."/>
        </authorList>
    </citation>
    <scope>NUCLEOTIDE SEQUENCE [LARGE SCALE GENOMIC DNA]</scope>
    <source>
        <strain evidence="2 3">IOP40-10</strain>
    </source>
</reference>
<name>B1F9Z3_9BURK</name>
<dbReference type="InterPro" id="IPR007136">
    <property type="entry name" value="DUF347"/>
</dbReference>
<evidence type="ECO:0000313" key="2">
    <source>
        <dbReference type="EMBL" id="EDT05690.1"/>
    </source>
</evidence>
<organism evidence="2 3">
    <name type="scientific">Burkholderia ambifaria IOP40-10</name>
    <dbReference type="NCBI Taxonomy" id="396596"/>
    <lineage>
        <taxon>Bacteria</taxon>
        <taxon>Pseudomonadati</taxon>
        <taxon>Pseudomonadota</taxon>
        <taxon>Betaproteobacteria</taxon>
        <taxon>Burkholderiales</taxon>
        <taxon>Burkholderiaceae</taxon>
        <taxon>Burkholderia</taxon>
        <taxon>Burkholderia cepacia complex</taxon>
    </lineage>
</organism>
<feature type="transmembrane region" description="Helical" evidence="1">
    <location>
        <begin position="90"/>
        <end position="109"/>
    </location>
</feature>
<feature type="transmembrane region" description="Helical" evidence="1">
    <location>
        <begin position="184"/>
        <end position="201"/>
    </location>
</feature>
<feature type="transmembrane region" description="Helical" evidence="1">
    <location>
        <begin position="155"/>
        <end position="177"/>
    </location>
</feature>
<evidence type="ECO:0000313" key="3">
    <source>
        <dbReference type="Proteomes" id="UP000005463"/>
    </source>
</evidence>
<sequence length="472" mass="50869">MNKLPEVTLAFWIMKICATTLGETGGDLLSMTLNVGYAVSSILLFGFFLVTLGAQLRTTGYRPAVYWAVIVATSTAGTTMSDFMDRTLGLGYAAGSSILVAILLAIFAVWRLSGESLSVDLIRTRKVELLYWIAILLSNTLGTALGDFLADSSGLGFGGGALLIGALLAAIVLAHYFTRISGVLLFWAAFVLTRPFGATVGDLLTKPVAKGGLALGTVGSSVVLLGVLAAMVIYASITQARRREPAPARIAQTVDRCGETDKERGPRGPLFAWRRSVTAGAAEAAFAAIALREIVDDVELRLHDRHDHELREPLERVQHEFGLAAVPRRHHQLALVVGIDQADEVAEHDPVLVAEARARQDQRRIAGIREMNREARRHQRRFARLQRDGCVEACAQVETRTASGGVGGHVVAHARVENLQVEFHAVVESVGKGSAARAAKQWIRSGDCRAGASRFRRRARARARPSARAAVA</sequence>
<dbReference type="Proteomes" id="UP000005463">
    <property type="component" value="Unassembled WGS sequence"/>
</dbReference>
<feature type="transmembrane region" description="Helical" evidence="1">
    <location>
        <begin position="213"/>
        <end position="235"/>
    </location>
</feature>
<evidence type="ECO:0008006" key="4">
    <source>
        <dbReference type="Google" id="ProtNLM"/>
    </source>
</evidence>
<dbReference type="Pfam" id="PF03988">
    <property type="entry name" value="DUF347"/>
    <property type="match status" value="4"/>
</dbReference>
<keyword evidence="1" id="KW-0812">Transmembrane</keyword>
<dbReference type="AlphaFoldDB" id="B1F9Z3"/>